<dbReference type="OMA" id="VSENECY"/>
<feature type="region of interest" description="Disordered" evidence="1">
    <location>
        <begin position="496"/>
        <end position="534"/>
    </location>
</feature>
<reference evidence="2" key="1">
    <citation type="submission" date="2022-08" db="UniProtKB">
        <authorList>
            <consortium name="EnsemblMetazoa"/>
        </authorList>
    </citation>
    <scope>IDENTIFICATION</scope>
    <source>
        <strain evidence="2">05x7-T-G4-1.051#20</strain>
    </source>
</reference>
<dbReference type="Proteomes" id="UP000005408">
    <property type="component" value="Unassembled WGS sequence"/>
</dbReference>
<name>A0A8W8NN59_MAGGI</name>
<dbReference type="CDD" id="cd00117">
    <property type="entry name" value="TFP"/>
    <property type="match status" value="1"/>
</dbReference>
<accession>A0A8W8NN59</accession>
<protein>
    <submittedName>
        <fullName evidence="2">Uncharacterized protein</fullName>
    </submittedName>
</protein>
<dbReference type="EnsemblMetazoa" id="G8183.2">
    <property type="protein sequence ID" value="G8183.2:cds"/>
    <property type="gene ID" value="G8183"/>
</dbReference>
<dbReference type="OrthoDB" id="6134424at2759"/>
<evidence type="ECO:0000256" key="1">
    <source>
        <dbReference type="SAM" id="MobiDB-lite"/>
    </source>
</evidence>
<sequence length="659" mass="73275">MEISQFHYGTILCLFAGCILTVPVLSAQFFALDNPCLEKFRLCSTSCRVSYMTGSLNCQFCVCDDPKYSIAWPEPTTPTPTTTTTPGPTTTLPPGQWIANNIVYTKLEHPCVEYYASCPLLCPKGTQALPNGTMCETCDCGGSITDLLGKRDFKEQFLVKPKLTTHRKKRRGHSPKQRTACFQFHFACPIFRCPDGMAFALAPNGCRECRCIPIETTTSTTIAPTTKTAVHSSFLQLYCQVEPSDCPTGCTVVDFRVSEWHCYHCHCPDQQFVALQNPCDQENYLCPNTCQVRHLVNHQNQTLSCEFCDCQLKGHIFNRHHKVRRQTSADCPFSCPGYCHQLRIQHPHPYTVFGRKKRQAGCSGQCSKCPYNNPVHTSPDTQSVPIYTEQPVPVTTKAPHMTVLTEDHCIPEYRETELLHRFCTDILRVNIHNTVCLYCRYRTSTNSTIIVPKSKIQDLLKETTTSSATTRPYTTQYSTISPTQEALTTQPTTILPTTTKTTTSTTTTPKPTTTSTERTTTATTTTTSTTTKAAVTTPPIPQCHTCDSVNCTDGDLQECNTGTEYCMNTLRQGGDGSRTITRRCVSENECFDKWWIVTADDPKCLSKQNTPTGKAGEPIECNFCCKGAGCNRLMRIPDSQLYTGQDHPSSGMGGIIQIG</sequence>
<keyword evidence="3" id="KW-1185">Reference proteome</keyword>
<organism evidence="2 3">
    <name type="scientific">Magallana gigas</name>
    <name type="common">Pacific oyster</name>
    <name type="synonym">Crassostrea gigas</name>
    <dbReference type="NCBI Taxonomy" id="29159"/>
    <lineage>
        <taxon>Eukaryota</taxon>
        <taxon>Metazoa</taxon>
        <taxon>Spiralia</taxon>
        <taxon>Lophotrochozoa</taxon>
        <taxon>Mollusca</taxon>
        <taxon>Bivalvia</taxon>
        <taxon>Autobranchia</taxon>
        <taxon>Pteriomorphia</taxon>
        <taxon>Ostreida</taxon>
        <taxon>Ostreoidea</taxon>
        <taxon>Ostreidae</taxon>
        <taxon>Magallana</taxon>
    </lineage>
</organism>
<evidence type="ECO:0000313" key="3">
    <source>
        <dbReference type="Proteomes" id="UP000005408"/>
    </source>
</evidence>
<proteinExistence type="predicted"/>
<dbReference type="AlphaFoldDB" id="A0A8W8NN59"/>
<evidence type="ECO:0000313" key="2">
    <source>
        <dbReference type="EnsemblMetazoa" id="G8183.1:cds"/>
    </source>
</evidence>
<dbReference type="EnsemblMetazoa" id="G8183.1">
    <property type="protein sequence ID" value="G8183.1:cds"/>
    <property type="gene ID" value="G8183"/>
</dbReference>